<dbReference type="GO" id="GO:0050297">
    <property type="term" value="F:stizolobate synthase activity"/>
    <property type="evidence" value="ECO:0007669"/>
    <property type="project" value="UniProtKB-EC"/>
</dbReference>
<dbReference type="InterPro" id="IPR004183">
    <property type="entry name" value="Xdiol_dOase_suB"/>
</dbReference>
<keyword evidence="3" id="KW-0479">Metal-binding</keyword>
<evidence type="ECO:0000256" key="1">
    <source>
        <dbReference type="ARBA" id="ARBA00001947"/>
    </source>
</evidence>
<evidence type="ECO:0000259" key="6">
    <source>
        <dbReference type="Pfam" id="PF02900"/>
    </source>
</evidence>
<dbReference type="PANTHER" id="PTHR30096">
    <property type="entry name" value="4,5-DOPA DIOXYGENASE EXTRADIOL-LIKE PROTEIN"/>
    <property type="match status" value="1"/>
</dbReference>
<dbReference type="EMBL" id="JAWJZB010000005">
    <property type="protein sequence ID" value="MDV5088171.1"/>
    <property type="molecule type" value="Genomic_DNA"/>
</dbReference>
<comment type="similarity">
    <text evidence="2">Belongs to the DODA-type extradiol aromatic ring-opening dioxygenase family.</text>
</comment>
<evidence type="ECO:0000313" key="7">
    <source>
        <dbReference type="EMBL" id="MDV5088171.1"/>
    </source>
</evidence>
<dbReference type="CDD" id="cd07363">
    <property type="entry name" value="45_DOPA_Dioxygenase"/>
    <property type="match status" value="1"/>
</dbReference>
<dbReference type="Pfam" id="PF02900">
    <property type="entry name" value="LigB"/>
    <property type="match status" value="1"/>
</dbReference>
<evidence type="ECO:0000256" key="5">
    <source>
        <dbReference type="ARBA" id="ARBA00023002"/>
    </source>
</evidence>
<gene>
    <name evidence="7" type="primary">ygiD</name>
    <name evidence="7" type="ORF">RVY80_04830</name>
</gene>
<comment type="caution">
    <text evidence="7">The sequence shown here is derived from an EMBL/GenBank/DDBJ whole genome shotgun (WGS) entry which is preliminary data.</text>
</comment>
<evidence type="ECO:0000313" key="8">
    <source>
        <dbReference type="Proteomes" id="UP001272515"/>
    </source>
</evidence>
<keyword evidence="5 7" id="KW-0560">Oxidoreductase</keyword>
<feature type="domain" description="Extradiol ring-cleavage dioxygenase class III enzyme subunit B" evidence="6">
    <location>
        <begin position="8"/>
        <end position="236"/>
    </location>
</feature>
<keyword evidence="7" id="KW-0223">Dioxygenase</keyword>
<protein>
    <submittedName>
        <fullName evidence="7">4,5-DOPA dioxygenase extradiol</fullName>
        <ecNumber evidence="7">1.13.11.29</ecNumber>
    </submittedName>
</protein>
<organism evidence="7 8">
    <name type="scientific">Veillonella absiana</name>
    <dbReference type="NCBI Taxonomy" id="3079305"/>
    <lineage>
        <taxon>Bacteria</taxon>
        <taxon>Bacillati</taxon>
        <taxon>Bacillota</taxon>
        <taxon>Negativicutes</taxon>
        <taxon>Veillonellales</taxon>
        <taxon>Veillonellaceae</taxon>
        <taxon>Veillonella</taxon>
    </lineage>
</organism>
<evidence type="ECO:0000256" key="2">
    <source>
        <dbReference type="ARBA" id="ARBA00007581"/>
    </source>
</evidence>
<dbReference type="NCBIfam" id="NF007914">
    <property type="entry name" value="PRK10628.1"/>
    <property type="match status" value="1"/>
</dbReference>
<dbReference type="Gene3D" id="3.40.830.10">
    <property type="entry name" value="LigB-like"/>
    <property type="match status" value="1"/>
</dbReference>
<sequence>MNRKMPVLFIGHGSPMNAIEDNQASRSWTALGKDITDNYGKPKAIVVVSAHWATKGTYVRVADKNPQIYDMYGFPQPLYDIKYEPPGEPGLAKRVLTMLDGIAVGTTDWGIDHGVWTELMYMYPDADIPVVIISTDMTSGPEILVEIGKRLQSLRDEQILVMASGNVVHNLRDISFETPEGFDWANQFDESIRDAILNKAYDVPVHYNQLEGAQKAVPTPDHYYPLLAAIGASADDDIISVWNDYRELGSLSMTSYRWDTVK</sequence>
<keyword evidence="4" id="KW-0862">Zinc</keyword>
<dbReference type="PANTHER" id="PTHR30096:SF0">
    <property type="entry name" value="4,5-DOPA DIOXYGENASE EXTRADIOL-LIKE PROTEIN"/>
    <property type="match status" value="1"/>
</dbReference>
<comment type="cofactor">
    <cofactor evidence="1">
        <name>Zn(2+)</name>
        <dbReference type="ChEBI" id="CHEBI:29105"/>
    </cofactor>
</comment>
<evidence type="ECO:0000256" key="3">
    <source>
        <dbReference type="ARBA" id="ARBA00022723"/>
    </source>
</evidence>
<dbReference type="InterPro" id="IPR014436">
    <property type="entry name" value="Extradiol_dOase_DODA"/>
</dbReference>
<dbReference type="EC" id="1.13.11.29" evidence="7"/>
<reference evidence="7 8" key="1">
    <citation type="submission" date="2023-10" db="EMBL/GenBank/DDBJ databases">
        <title>Veillonella sp. nov., isolated from a pig farm feces dump.</title>
        <authorList>
            <person name="Chang Y.-H."/>
        </authorList>
    </citation>
    <scope>NUCLEOTIDE SEQUENCE [LARGE SCALE GENOMIC DNA]</scope>
    <source>
        <strain evidence="7 8">YH-vei2233</strain>
    </source>
</reference>
<accession>A0ABU3Z8X8</accession>
<evidence type="ECO:0000256" key="4">
    <source>
        <dbReference type="ARBA" id="ARBA00022833"/>
    </source>
</evidence>
<dbReference type="RefSeq" id="WP_317329827.1">
    <property type="nucleotide sequence ID" value="NZ_JAWJZA010000004.1"/>
</dbReference>
<proteinExistence type="inferred from homology"/>
<keyword evidence="8" id="KW-1185">Reference proteome</keyword>
<name>A0ABU3Z8X8_9FIRM</name>
<dbReference type="PIRSF" id="PIRSF006157">
    <property type="entry name" value="Doxgns_DODA"/>
    <property type="match status" value="1"/>
</dbReference>
<dbReference type="SUPFAM" id="SSF53213">
    <property type="entry name" value="LigB-like"/>
    <property type="match status" value="1"/>
</dbReference>
<dbReference type="Proteomes" id="UP001272515">
    <property type="component" value="Unassembled WGS sequence"/>
</dbReference>